<accession>A0A7X0MWV1</accession>
<dbReference type="Gene3D" id="3.90.550.10">
    <property type="entry name" value="Spore Coat Polysaccharide Biosynthesis Protein SpsA, Chain A"/>
    <property type="match status" value="1"/>
</dbReference>
<comment type="caution">
    <text evidence="1">The sequence shown here is derived from an EMBL/GenBank/DDBJ whole genome shotgun (WGS) entry which is preliminary data.</text>
</comment>
<reference evidence="1 2" key="1">
    <citation type="submission" date="2020-08" db="EMBL/GenBank/DDBJ databases">
        <title>Genomic Encyclopedia of Type Strains, Phase IV (KMG-IV): sequencing the most valuable type-strain genomes for metagenomic binning, comparative biology and taxonomic classification.</title>
        <authorList>
            <person name="Goeker M."/>
        </authorList>
    </citation>
    <scope>NUCLEOTIDE SEQUENCE [LARGE SCALE GENOMIC DNA]</scope>
    <source>
        <strain evidence="1 2">DSM 22368</strain>
    </source>
</reference>
<sequence length="424" mass="48583">MKKSVRQYLERYAEIETQILTNWPAEFQQAMLIPAKNEDPQLIERIQSFCERQTNTLLLLIINQAEGTAPSDTNTTLWQRGLNSGTTIWQQDHLKLIQWQNNSALLLIDRFSSGLQIPAKEGVGLARKIAADVLAKLINKGFISNPWIYSSDADCTWPENYFKKPTASHRNQLSGLGQVSDSSLNEKIVAAHFAFTHGPEQNERVLQDAQLNVQAATELYEQSLHYYRNGLSWAGSPYNFYTIGSCLAFRVDAYCEVRGFPCRAAGEDFYLLNKLAKLGHVCYLDSQLITIESRLSQRAPFGTGPAVTDILEKQLDEKNYPSYHPQCFADLKTLMENSADFIINQQGEETIRSALNALGVQKFRRHLELQNSKPEQFSREFHTWFDGFRTLKFVHYLRDHYYPSIPMAQGIQQLQQWQKSVTER</sequence>
<dbReference type="Proteomes" id="UP000528457">
    <property type="component" value="Unassembled WGS sequence"/>
</dbReference>
<keyword evidence="2" id="KW-1185">Reference proteome</keyword>
<gene>
    <name evidence="1" type="ORF">HNR48_003083</name>
</gene>
<name>A0A7X0MWV1_9GAMM</name>
<evidence type="ECO:0000313" key="1">
    <source>
        <dbReference type="EMBL" id="MBB6522798.1"/>
    </source>
</evidence>
<dbReference type="EMBL" id="JACHHT010000002">
    <property type="protein sequence ID" value="MBB6522798.1"/>
    <property type="molecule type" value="Genomic_DNA"/>
</dbReference>
<dbReference type="RefSeq" id="WP_166845192.1">
    <property type="nucleotide sequence ID" value="NZ_JAAONY010000002.1"/>
</dbReference>
<dbReference type="InterPro" id="IPR029044">
    <property type="entry name" value="Nucleotide-diphossugar_trans"/>
</dbReference>
<evidence type="ECO:0000313" key="2">
    <source>
        <dbReference type="Proteomes" id="UP000528457"/>
    </source>
</evidence>
<proteinExistence type="predicted"/>
<dbReference type="SUPFAM" id="SSF53448">
    <property type="entry name" value="Nucleotide-diphospho-sugar transferases"/>
    <property type="match status" value="1"/>
</dbReference>
<dbReference type="InParanoid" id="A0A7X0MWV1"/>
<organism evidence="1 2">
    <name type="scientific">Pseudoteredinibacter isoporae</name>
    <dbReference type="NCBI Taxonomy" id="570281"/>
    <lineage>
        <taxon>Bacteria</taxon>
        <taxon>Pseudomonadati</taxon>
        <taxon>Pseudomonadota</taxon>
        <taxon>Gammaproteobacteria</taxon>
        <taxon>Cellvibrionales</taxon>
        <taxon>Cellvibrionaceae</taxon>
        <taxon>Pseudoteredinibacter</taxon>
    </lineage>
</organism>
<dbReference type="AlphaFoldDB" id="A0A7X0MWV1"/>
<protein>
    <submittedName>
        <fullName evidence="1">Uncharacterized protein</fullName>
    </submittedName>
</protein>